<dbReference type="RefSeq" id="WP_131863332.1">
    <property type="nucleotide sequence ID" value="NZ_SMCR01000001.1"/>
</dbReference>
<dbReference type="OrthoDB" id="9939417at2"/>
<dbReference type="Proteomes" id="UP000295719">
    <property type="component" value="Unassembled WGS sequence"/>
</dbReference>
<comment type="caution">
    <text evidence="1">The sequence shown here is derived from an EMBL/GenBank/DDBJ whole genome shotgun (WGS) entry which is preliminary data.</text>
</comment>
<organism evidence="1 2">
    <name type="scientific">Biostraticola tofi</name>
    <dbReference type="NCBI Taxonomy" id="466109"/>
    <lineage>
        <taxon>Bacteria</taxon>
        <taxon>Pseudomonadati</taxon>
        <taxon>Pseudomonadota</taxon>
        <taxon>Gammaproteobacteria</taxon>
        <taxon>Enterobacterales</taxon>
        <taxon>Bruguierivoracaceae</taxon>
        <taxon>Biostraticola</taxon>
    </lineage>
</organism>
<protein>
    <submittedName>
        <fullName evidence="1">Uncharacterized protein</fullName>
    </submittedName>
</protein>
<dbReference type="EMBL" id="SMCR01000001">
    <property type="protein sequence ID" value="TCV99788.1"/>
    <property type="molecule type" value="Genomic_DNA"/>
</dbReference>
<evidence type="ECO:0000313" key="2">
    <source>
        <dbReference type="Proteomes" id="UP000295719"/>
    </source>
</evidence>
<gene>
    <name evidence="1" type="ORF">EDC52_101125</name>
</gene>
<reference evidence="1 2" key="1">
    <citation type="submission" date="2019-03" db="EMBL/GenBank/DDBJ databases">
        <title>Genomic Encyclopedia of Type Strains, Phase IV (KMG-IV): sequencing the most valuable type-strain genomes for metagenomic binning, comparative biology and taxonomic classification.</title>
        <authorList>
            <person name="Goeker M."/>
        </authorList>
    </citation>
    <scope>NUCLEOTIDE SEQUENCE [LARGE SCALE GENOMIC DNA]</scope>
    <source>
        <strain evidence="1 2">DSM 19580</strain>
    </source>
</reference>
<accession>A0A4R3Z411</accession>
<sequence>METDDSKMHPRLQAVAPLNLARVIGGFDSIRLSPPSGPAPIPLNQQQLIGGADSAKASHPRLQAVAPMNLAKVIGDF</sequence>
<dbReference type="AlphaFoldDB" id="A0A4R3Z411"/>
<evidence type="ECO:0000313" key="1">
    <source>
        <dbReference type="EMBL" id="TCV99788.1"/>
    </source>
</evidence>
<keyword evidence="2" id="KW-1185">Reference proteome</keyword>
<proteinExistence type="predicted"/>
<name>A0A4R3Z411_9GAMM</name>